<dbReference type="Proteomes" id="UP000650485">
    <property type="component" value="Unassembled WGS sequence"/>
</dbReference>
<sequence length="117" mass="13275">MNNILISAINTIRQSFSHGSYANASDANLEEKINQYLHAAPAINDYVVGLDLYEYDGKKLVVVSYDESANISVGETMMWQMYDETSRIDGVEYRILSTYMVGKLQLDLPEALLSYHR</sequence>
<dbReference type="EMBL" id="JACSZT010000008">
    <property type="protein sequence ID" value="MBC6499004.1"/>
    <property type="molecule type" value="Genomic_DNA"/>
</dbReference>
<evidence type="ECO:0000313" key="2">
    <source>
        <dbReference type="Proteomes" id="UP000650485"/>
    </source>
</evidence>
<protein>
    <submittedName>
        <fullName evidence="1">Uncharacterized protein</fullName>
    </submittedName>
</protein>
<dbReference type="AlphaFoldDB" id="A0A3R5YVS9"/>
<accession>A0A3R5YVS9</accession>
<dbReference type="RefSeq" id="WP_118704086.1">
    <property type="nucleotide sequence ID" value="NZ_CABJBN010000003.1"/>
</dbReference>
<reference evidence="1" key="1">
    <citation type="submission" date="2020-08" db="EMBL/GenBank/DDBJ databases">
        <title>Complete genome sequence of Weissella confusa strain FS54 provides insights into metabolic potential.</title>
        <authorList>
            <person name="Fhoula I."/>
            <person name="Najjari A."/>
            <person name="Lekired A."/>
            <person name="Bessrour-Aouam N."/>
            <person name="Jaballah S."/>
            <person name="Klibi N."/>
            <person name="Ouzari H.-I."/>
        </authorList>
    </citation>
    <scope>NUCLEOTIDE SEQUENCE</scope>
    <source>
        <strain evidence="1">FS54</strain>
    </source>
</reference>
<proteinExistence type="predicted"/>
<evidence type="ECO:0000313" key="1">
    <source>
        <dbReference type="EMBL" id="MBC6499004.1"/>
    </source>
</evidence>
<gene>
    <name evidence="1" type="ORF">H7R52_10055</name>
</gene>
<name>A0A3R5YVS9_WEICO</name>
<comment type="caution">
    <text evidence="1">The sequence shown here is derived from an EMBL/GenBank/DDBJ whole genome shotgun (WGS) entry which is preliminary data.</text>
</comment>
<organism evidence="1 2">
    <name type="scientific">Weissella confusa</name>
    <name type="common">Lactobacillus confusus</name>
    <dbReference type="NCBI Taxonomy" id="1583"/>
    <lineage>
        <taxon>Bacteria</taxon>
        <taxon>Bacillati</taxon>
        <taxon>Bacillota</taxon>
        <taxon>Bacilli</taxon>
        <taxon>Lactobacillales</taxon>
        <taxon>Lactobacillaceae</taxon>
        <taxon>Weissella</taxon>
    </lineage>
</organism>